<organism evidence="2 3">
    <name type="scientific">Acacia crassicarpa</name>
    <name type="common">northern wattle</name>
    <dbReference type="NCBI Taxonomy" id="499986"/>
    <lineage>
        <taxon>Eukaryota</taxon>
        <taxon>Viridiplantae</taxon>
        <taxon>Streptophyta</taxon>
        <taxon>Embryophyta</taxon>
        <taxon>Tracheophyta</taxon>
        <taxon>Spermatophyta</taxon>
        <taxon>Magnoliopsida</taxon>
        <taxon>eudicotyledons</taxon>
        <taxon>Gunneridae</taxon>
        <taxon>Pentapetalae</taxon>
        <taxon>rosids</taxon>
        <taxon>fabids</taxon>
        <taxon>Fabales</taxon>
        <taxon>Fabaceae</taxon>
        <taxon>Caesalpinioideae</taxon>
        <taxon>mimosoid clade</taxon>
        <taxon>Acacieae</taxon>
        <taxon>Acacia</taxon>
    </lineage>
</organism>
<proteinExistence type="predicted"/>
<evidence type="ECO:0000313" key="3">
    <source>
        <dbReference type="Proteomes" id="UP001293593"/>
    </source>
</evidence>
<gene>
    <name evidence="2" type="ORF">QN277_014076</name>
</gene>
<dbReference type="GO" id="GO:0003676">
    <property type="term" value="F:nucleic acid binding"/>
    <property type="evidence" value="ECO:0007669"/>
    <property type="project" value="InterPro"/>
</dbReference>
<reference evidence="2" key="1">
    <citation type="submission" date="2023-10" db="EMBL/GenBank/DDBJ databases">
        <title>Chromosome-level genome of the transformable northern wattle, Acacia crassicarpa.</title>
        <authorList>
            <person name="Massaro I."/>
            <person name="Sinha N.R."/>
            <person name="Poethig S."/>
            <person name="Leichty A.R."/>
        </authorList>
    </citation>
    <scope>NUCLEOTIDE SEQUENCE</scope>
    <source>
        <strain evidence="2">Acra3RX</strain>
        <tissue evidence="2">Leaf</tissue>
    </source>
</reference>
<dbReference type="InterPro" id="IPR052408">
    <property type="entry name" value="Exonuclease_MUT-7-like"/>
</dbReference>
<dbReference type="SMART" id="SM00474">
    <property type="entry name" value="35EXOc"/>
    <property type="match status" value="1"/>
</dbReference>
<dbReference type="GO" id="GO:0008408">
    <property type="term" value="F:3'-5' exonuclease activity"/>
    <property type="evidence" value="ECO:0007669"/>
    <property type="project" value="InterPro"/>
</dbReference>
<dbReference type="InterPro" id="IPR036397">
    <property type="entry name" value="RNaseH_sf"/>
</dbReference>
<dbReference type="SUPFAM" id="SSF53098">
    <property type="entry name" value="Ribonuclease H-like"/>
    <property type="match status" value="1"/>
</dbReference>
<keyword evidence="3" id="KW-1185">Reference proteome</keyword>
<sequence>MGLEDNAAEILDKKDHACQSSTLCMHAFYDLTHVSPVVFLYLLKECYFYGTCKATAKFRALQHQVYLVLHNDPKPGPATFVIQCLYISPLFEDHSRGFSHLVISALCRFLKVATTLEDSSELKDLAANLFIDIVRGQVYHDKNIVVKILEVFDVKLTNIEKALCQLKEKNDSSFGTAEEFIKQYIFELVESQMYMKAVTLMEHFSIRQSGQSFLLSMIENNQFKAAEKWALFMGKPMLCTLIEKYIQRNMLKDAYETIKKNNLQQEFPDLYQSFEESSLKKLAEKGCWDVAEAKANSDRQLIEHLVYLAMEAGYMEKVDELCDRYSLDGFSDIKVPETSLQRGRYLHLDELFIENVIWVDEAEGLLDATSHIEKCKLIGVDCEWKPNYVKGSKPNKVSIMQIASEKTVFIFDLIKLHGEEPDILDGCLARILQSPRILKLGYNFVCDIKQLAHSYEELSCFKHYEKLLDIQNIFKESRGGLSGLAEKILGAGLNKTRRNSNWEQRPLTQHQLEYAALDAVVLVHIFCHLRCQSQPLGDKFEWKSCIVTHNESVKRSDRYTTS</sequence>
<dbReference type="EMBL" id="JAWXYG010000002">
    <property type="protein sequence ID" value="KAK4282732.1"/>
    <property type="molecule type" value="Genomic_DNA"/>
</dbReference>
<dbReference type="PANTHER" id="PTHR47765">
    <property type="entry name" value="3'-5' EXONUCLEASE DOMAIN-CONTAINING PROTEIN"/>
    <property type="match status" value="1"/>
</dbReference>
<comment type="caution">
    <text evidence="2">The sequence shown here is derived from an EMBL/GenBank/DDBJ whole genome shotgun (WGS) entry which is preliminary data.</text>
</comment>
<dbReference type="GO" id="GO:0006139">
    <property type="term" value="P:nucleobase-containing compound metabolic process"/>
    <property type="evidence" value="ECO:0007669"/>
    <property type="project" value="InterPro"/>
</dbReference>
<dbReference type="InterPro" id="IPR012337">
    <property type="entry name" value="RNaseH-like_sf"/>
</dbReference>
<dbReference type="PANTHER" id="PTHR47765:SF2">
    <property type="entry name" value="EXONUCLEASE MUT-7 HOMOLOG"/>
    <property type="match status" value="1"/>
</dbReference>
<dbReference type="InterPro" id="IPR002562">
    <property type="entry name" value="3'-5'_exonuclease_dom"/>
</dbReference>
<dbReference type="Gene3D" id="3.30.420.10">
    <property type="entry name" value="Ribonuclease H-like superfamily/Ribonuclease H"/>
    <property type="match status" value="1"/>
</dbReference>
<evidence type="ECO:0000313" key="2">
    <source>
        <dbReference type="EMBL" id="KAK4282732.1"/>
    </source>
</evidence>
<dbReference type="Pfam" id="PF01612">
    <property type="entry name" value="DNA_pol_A_exo1"/>
    <property type="match status" value="1"/>
</dbReference>
<name>A0AAE1N4N9_9FABA</name>
<evidence type="ECO:0000259" key="1">
    <source>
        <dbReference type="SMART" id="SM00474"/>
    </source>
</evidence>
<dbReference type="Proteomes" id="UP001293593">
    <property type="component" value="Unassembled WGS sequence"/>
</dbReference>
<accession>A0AAE1N4N9</accession>
<feature type="domain" description="3'-5' exonuclease" evidence="1">
    <location>
        <begin position="356"/>
        <end position="534"/>
    </location>
</feature>
<protein>
    <recommendedName>
        <fullName evidence="1">3'-5' exonuclease domain-containing protein</fullName>
    </recommendedName>
</protein>
<dbReference type="AlphaFoldDB" id="A0AAE1N4N9"/>